<organism evidence="1 2">
    <name type="scientific">Nocardia iowensis</name>
    <dbReference type="NCBI Taxonomy" id="204891"/>
    <lineage>
        <taxon>Bacteria</taxon>
        <taxon>Bacillati</taxon>
        <taxon>Actinomycetota</taxon>
        <taxon>Actinomycetes</taxon>
        <taxon>Mycobacteriales</taxon>
        <taxon>Nocardiaceae</taxon>
        <taxon>Nocardia</taxon>
    </lineage>
</organism>
<dbReference type="Proteomes" id="UP000694257">
    <property type="component" value="Chromosome"/>
</dbReference>
<sequence length="52" mass="5853">MQHKIPKLNYGGAQGLSVLARVLDNARNYREFKTDDDAARILETGLRRAVLP</sequence>
<dbReference type="RefSeq" id="WP_218470783.1">
    <property type="nucleotide sequence ID" value="NZ_BAABJN010000006.1"/>
</dbReference>
<gene>
    <name evidence="1" type="ORF">KV110_31345</name>
</gene>
<dbReference type="EMBL" id="CP078145">
    <property type="protein sequence ID" value="QXN89916.1"/>
    <property type="molecule type" value="Genomic_DNA"/>
</dbReference>
<proteinExistence type="predicted"/>
<name>A0ABX8RKQ8_NOCIO</name>
<evidence type="ECO:0000313" key="1">
    <source>
        <dbReference type="EMBL" id="QXN89916.1"/>
    </source>
</evidence>
<accession>A0ABX8RKQ8</accession>
<evidence type="ECO:0000313" key="2">
    <source>
        <dbReference type="Proteomes" id="UP000694257"/>
    </source>
</evidence>
<protein>
    <submittedName>
        <fullName evidence="1">Uncharacterized protein</fullName>
    </submittedName>
</protein>
<reference evidence="1 2" key="1">
    <citation type="submission" date="2021-07" db="EMBL/GenBank/DDBJ databases">
        <title>Whole Genome Sequence of Nocardia Iowensis.</title>
        <authorList>
            <person name="Lamm A."/>
            <person name="Collins-Fairclough A.M."/>
            <person name="Bunk B."/>
            <person name="Sproer C."/>
        </authorList>
    </citation>
    <scope>NUCLEOTIDE SEQUENCE [LARGE SCALE GENOMIC DNA]</scope>
    <source>
        <strain evidence="1 2">NRRL 5646</strain>
    </source>
</reference>
<keyword evidence="2" id="KW-1185">Reference proteome</keyword>